<evidence type="ECO:0000256" key="9">
    <source>
        <dbReference type="SAM" id="MobiDB-lite"/>
    </source>
</evidence>
<sequence length="625" mass="72663">MSSVFFSYESFAHAVSGAAGGAAAMMVFYPLDTARLTLQVDEKRKSKSAHTVLGEIFKEGGLSGLYTGWLAVIYTLCISNFSYFYCFHSFKAIWLNEKQATTSNDLLAGFAAGVVSVLLTSPLWVVNTRLKVQGLRCYSKDVLPTRYSGFMDAIVQITSQEGVAALWSGTFTSLLLVSNPAIQFMVYEGLKRHLRWIVHRELSSVEFFIIGALAKAVATVVTYPLQTIQSILRLPQYQRSDEKLNILSSVKVFKCQLLRRVRNDGVLSLFSGLEAKLLQTVLTAALMFLIYENIVVFVEKLQPFSRLPPQQFRCEKKYDIYFSDENIYAKYRYLLSPVCRYCPEPKVFSKFDELEHHMRKQHEVFSCKLCANHLKVFCHERKWYNRKELAQHRAHGDPDDTSHRGHPLCKFCDDRYLDNDELLKHLRRDHYFCHFCDADGSQEYYSDYQYLTEHFRERHYLCEEGHCATEQFTHAFRTEIDYKAHKAAFHSKNRAEARQNRHIDLQFNYAPRQQRRNEGMVSGGDYEEVRHGQGGRPHVRHKSWRYSRQEEDRAVAAAMRASMVMQRQEEKGAVQERAPPKHRREERMEPPEPEESHSSQRNRNPKIPNKPPGEEIKYDFDTIWD</sequence>
<feature type="transmembrane region" description="Helical" evidence="10">
    <location>
        <begin position="12"/>
        <end position="31"/>
    </location>
</feature>
<evidence type="ECO:0000256" key="2">
    <source>
        <dbReference type="ARBA" id="ARBA00006375"/>
    </source>
</evidence>
<dbReference type="SUPFAM" id="SSF103506">
    <property type="entry name" value="Mitochondrial carrier"/>
    <property type="match status" value="1"/>
</dbReference>
<dbReference type="PANTHER" id="PTHR45939:SF4">
    <property type="entry name" value="PEROXISOMAL MEMBRANE PROTEIN PMP34"/>
    <property type="match status" value="1"/>
</dbReference>
<proteinExistence type="inferred from homology"/>
<feature type="transmembrane region" description="Helical" evidence="10">
    <location>
        <begin position="106"/>
        <end position="126"/>
    </location>
</feature>
<feature type="compositionally biased region" description="Basic and acidic residues" evidence="9">
    <location>
        <begin position="612"/>
        <end position="625"/>
    </location>
</feature>
<keyword evidence="7 8" id="KW-0472">Membrane</keyword>
<dbReference type="AlphaFoldDB" id="A0A4Z2BYV8"/>
<dbReference type="PROSITE" id="PS00028">
    <property type="entry name" value="ZINC_FINGER_C2H2_1"/>
    <property type="match status" value="1"/>
</dbReference>
<evidence type="ECO:0000313" key="13">
    <source>
        <dbReference type="Proteomes" id="UP000516260"/>
    </source>
</evidence>
<dbReference type="InterPro" id="IPR018108">
    <property type="entry name" value="MCP_transmembrane"/>
</dbReference>
<dbReference type="Proteomes" id="UP000516260">
    <property type="component" value="Chromosome 16"/>
</dbReference>
<keyword evidence="4 8" id="KW-0812">Transmembrane</keyword>
<name>A0A4Z2BYV8_9TELE</name>
<evidence type="ECO:0000256" key="1">
    <source>
        <dbReference type="ARBA" id="ARBA00004141"/>
    </source>
</evidence>
<dbReference type="GO" id="GO:0015228">
    <property type="term" value="F:coenzyme A transmembrane transporter activity"/>
    <property type="evidence" value="ECO:0007669"/>
    <property type="project" value="TreeGrafter"/>
</dbReference>
<dbReference type="GO" id="GO:0080122">
    <property type="term" value="F:AMP transmembrane transporter activity"/>
    <property type="evidence" value="ECO:0007669"/>
    <property type="project" value="TreeGrafter"/>
</dbReference>
<keyword evidence="5" id="KW-0677">Repeat</keyword>
<feature type="transmembrane region" description="Helical" evidence="10">
    <location>
        <begin position="66"/>
        <end position="86"/>
    </location>
</feature>
<dbReference type="InterPro" id="IPR052217">
    <property type="entry name" value="Mito/Peroxisomal_Carrier"/>
</dbReference>
<evidence type="ECO:0000256" key="6">
    <source>
        <dbReference type="ARBA" id="ARBA00022989"/>
    </source>
</evidence>
<feature type="region of interest" description="Disordered" evidence="9">
    <location>
        <begin position="514"/>
        <end position="547"/>
    </location>
</feature>
<dbReference type="Pfam" id="PF00153">
    <property type="entry name" value="Mito_carr"/>
    <property type="match status" value="3"/>
</dbReference>
<evidence type="ECO:0000259" key="11">
    <source>
        <dbReference type="PROSITE" id="PS00028"/>
    </source>
</evidence>
<dbReference type="GO" id="GO:0044610">
    <property type="term" value="F:FMN transmembrane transporter activity"/>
    <property type="evidence" value="ECO:0007669"/>
    <property type="project" value="TreeGrafter"/>
</dbReference>
<comment type="similarity">
    <text evidence="2">Belongs to the mitochondrial carrier (TC 2.A.29) family.</text>
</comment>
<feature type="region of interest" description="Disordered" evidence="9">
    <location>
        <begin position="565"/>
        <end position="625"/>
    </location>
</feature>
<keyword evidence="13" id="KW-1185">Reference proteome</keyword>
<dbReference type="SMART" id="SM00355">
    <property type="entry name" value="ZnF_C2H2"/>
    <property type="match status" value="4"/>
</dbReference>
<evidence type="ECO:0000256" key="10">
    <source>
        <dbReference type="SAM" id="Phobius"/>
    </source>
</evidence>
<organism evidence="12 13">
    <name type="scientific">Takifugu bimaculatus</name>
    <dbReference type="NCBI Taxonomy" id="433685"/>
    <lineage>
        <taxon>Eukaryota</taxon>
        <taxon>Metazoa</taxon>
        <taxon>Chordata</taxon>
        <taxon>Craniata</taxon>
        <taxon>Vertebrata</taxon>
        <taxon>Euteleostomi</taxon>
        <taxon>Actinopterygii</taxon>
        <taxon>Neopterygii</taxon>
        <taxon>Teleostei</taxon>
        <taxon>Neoteleostei</taxon>
        <taxon>Acanthomorphata</taxon>
        <taxon>Eupercaria</taxon>
        <taxon>Tetraodontiformes</taxon>
        <taxon>Tetradontoidea</taxon>
        <taxon>Tetraodontidae</taxon>
        <taxon>Takifugu</taxon>
    </lineage>
</organism>
<keyword evidence="6 10" id="KW-1133">Transmembrane helix</keyword>
<evidence type="ECO:0000256" key="8">
    <source>
        <dbReference type="PROSITE-ProRule" id="PRU00282"/>
    </source>
</evidence>
<evidence type="ECO:0000313" key="12">
    <source>
        <dbReference type="EMBL" id="TNM96736.1"/>
    </source>
</evidence>
<dbReference type="GO" id="GO:0005347">
    <property type="term" value="F:ATP transmembrane transporter activity"/>
    <property type="evidence" value="ECO:0007669"/>
    <property type="project" value="TreeGrafter"/>
</dbReference>
<evidence type="ECO:0000256" key="4">
    <source>
        <dbReference type="ARBA" id="ARBA00022692"/>
    </source>
</evidence>
<evidence type="ECO:0000256" key="3">
    <source>
        <dbReference type="ARBA" id="ARBA00022448"/>
    </source>
</evidence>
<feature type="repeat" description="Solcar" evidence="8">
    <location>
        <begin position="202"/>
        <end position="297"/>
    </location>
</feature>
<feature type="compositionally biased region" description="Basic and acidic residues" evidence="9">
    <location>
        <begin position="583"/>
        <end position="598"/>
    </location>
</feature>
<keyword evidence="3" id="KW-0813">Transport</keyword>
<comment type="subcellular location">
    <subcellularLocation>
        <location evidence="1">Membrane</location>
        <topology evidence="1">Multi-pass membrane protein</topology>
    </subcellularLocation>
</comment>
<feature type="repeat" description="Solcar" evidence="8">
    <location>
        <begin position="100"/>
        <end position="193"/>
    </location>
</feature>
<dbReference type="PANTHER" id="PTHR45939">
    <property type="entry name" value="PEROXISOMAL MEMBRANE PROTEIN PMP34-RELATED"/>
    <property type="match status" value="1"/>
</dbReference>
<dbReference type="GO" id="GO:0015217">
    <property type="term" value="F:ADP transmembrane transporter activity"/>
    <property type="evidence" value="ECO:0007669"/>
    <property type="project" value="TreeGrafter"/>
</dbReference>
<feature type="domain" description="C2H2-type" evidence="11">
    <location>
        <begin position="409"/>
        <end position="430"/>
    </location>
</feature>
<protein>
    <recommendedName>
        <fullName evidence="11">C2H2-type domain-containing protein</fullName>
    </recommendedName>
</protein>
<gene>
    <name evidence="12" type="ORF">fugu_014892</name>
</gene>
<feature type="repeat" description="Solcar" evidence="8">
    <location>
        <begin position="8"/>
        <end position="93"/>
    </location>
</feature>
<reference evidence="12 13" key="1">
    <citation type="submission" date="2019-04" db="EMBL/GenBank/DDBJ databases">
        <title>The sequence and de novo assembly of Takifugu bimaculatus genome using PacBio and Hi-C technologies.</title>
        <authorList>
            <person name="Xu P."/>
            <person name="Liu B."/>
            <person name="Zhou Z."/>
        </authorList>
    </citation>
    <scope>NUCLEOTIDE SEQUENCE [LARGE SCALE GENOMIC DNA]</scope>
    <source>
        <strain evidence="12">TB-2018</strain>
        <tissue evidence="12">Muscle</tissue>
    </source>
</reference>
<evidence type="ECO:0000256" key="5">
    <source>
        <dbReference type="ARBA" id="ARBA00022737"/>
    </source>
</evidence>
<dbReference type="GO" id="GO:0015230">
    <property type="term" value="F:FAD transmembrane transporter activity"/>
    <property type="evidence" value="ECO:0007669"/>
    <property type="project" value="TreeGrafter"/>
</dbReference>
<dbReference type="Gene3D" id="1.50.40.10">
    <property type="entry name" value="Mitochondrial carrier domain"/>
    <property type="match status" value="1"/>
</dbReference>
<dbReference type="GO" id="GO:0051724">
    <property type="term" value="F:NAD transmembrane transporter activity"/>
    <property type="evidence" value="ECO:0007669"/>
    <property type="project" value="TreeGrafter"/>
</dbReference>
<dbReference type="PROSITE" id="PS50920">
    <property type="entry name" value="SOLCAR"/>
    <property type="match status" value="3"/>
</dbReference>
<dbReference type="EMBL" id="SWLE01000008">
    <property type="protein sequence ID" value="TNM96736.1"/>
    <property type="molecule type" value="Genomic_DNA"/>
</dbReference>
<dbReference type="InterPro" id="IPR013087">
    <property type="entry name" value="Znf_C2H2_type"/>
</dbReference>
<comment type="caution">
    <text evidence="12">The sequence shown here is derived from an EMBL/GenBank/DDBJ whole genome shotgun (WGS) entry which is preliminary data.</text>
</comment>
<dbReference type="GO" id="GO:0005778">
    <property type="term" value="C:peroxisomal membrane"/>
    <property type="evidence" value="ECO:0007669"/>
    <property type="project" value="TreeGrafter"/>
</dbReference>
<evidence type="ECO:0000256" key="7">
    <source>
        <dbReference type="ARBA" id="ARBA00023136"/>
    </source>
</evidence>
<accession>A0A4Z2BYV8</accession>
<dbReference type="InterPro" id="IPR023395">
    <property type="entry name" value="MCP_dom_sf"/>
</dbReference>